<dbReference type="AlphaFoldDB" id="A0AAV9FZS5"/>
<reference evidence="5" key="2">
    <citation type="submission" date="2023-05" db="EMBL/GenBank/DDBJ databases">
        <authorList>
            <consortium name="Lawrence Berkeley National Laboratory"/>
            <person name="Steindorff A."/>
            <person name="Hensen N."/>
            <person name="Bonometti L."/>
            <person name="Westerberg I."/>
            <person name="Brannstrom I.O."/>
            <person name="Guillou S."/>
            <person name="Cros-Aarteil S."/>
            <person name="Calhoun S."/>
            <person name="Haridas S."/>
            <person name="Kuo A."/>
            <person name="Mondo S."/>
            <person name="Pangilinan J."/>
            <person name="Riley R."/>
            <person name="Labutti K."/>
            <person name="Andreopoulos B."/>
            <person name="Lipzen A."/>
            <person name="Chen C."/>
            <person name="Yanf M."/>
            <person name="Daum C."/>
            <person name="Ng V."/>
            <person name="Clum A."/>
            <person name="Ohm R."/>
            <person name="Martin F."/>
            <person name="Silar P."/>
            <person name="Natvig D."/>
            <person name="Lalanne C."/>
            <person name="Gautier V."/>
            <person name="Ament-Velasquez S.L."/>
            <person name="Kruys A."/>
            <person name="Hutchinson M.I."/>
            <person name="Powell A.J."/>
            <person name="Barry K."/>
            <person name="Miller A.N."/>
            <person name="Grigoriev I.V."/>
            <person name="Debuchy R."/>
            <person name="Gladieux P."/>
            <person name="Thoren M.H."/>
            <person name="Johannesson H."/>
        </authorList>
    </citation>
    <scope>NUCLEOTIDE SEQUENCE</scope>
    <source>
        <strain evidence="5">PSN243</strain>
    </source>
</reference>
<evidence type="ECO:0000256" key="2">
    <source>
        <dbReference type="SAM" id="Coils"/>
    </source>
</evidence>
<evidence type="ECO:0000259" key="4">
    <source>
        <dbReference type="Pfam" id="PF24883"/>
    </source>
</evidence>
<keyword evidence="3" id="KW-0732">Signal</keyword>
<keyword evidence="1" id="KW-0677">Repeat</keyword>
<keyword evidence="6" id="KW-1185">Reference proteome</keyword>
<accession>A0AAV9FZS5</accession>
<feature type="domain" description="Nephrocystin 3-like N-terminal" evidence="4">
    <location>
        <begin position="347"/>
        <end position="505"/>
    </location>
</feature>
<keyword evidence="2" id="KW-0175">Coiled coil</keyword>
<evidence type="ECO:0000256" key="1">
    <source>
        <dbReference type="ARBA" id="ARBA00022737"/>
    </source>
</evidence>
<feature type="signal peptide" evidence="3">
    <location>
        <begin position="1"/>
        <end position="21"/>
    </location>
</feature>
<dbReference type="PANTHER" id="PTHR10039:SF5">
    <property type="entry name" value="NACHT DOMAIN-CONTAINING PROTEIN"/>
    <property type="match status" value="1"/>
</dbReference>
<proteinExistence type="predicted"/>
<evidence type="ECO:0000256" key="3">
    <source>
        <dbReference type="SAM" id="SignalP"/>
    </source>
</evidence>
<evidence type="ECO:0000313" key="5">
    <source>
        <dbReference type="EMBL" id="KAK4442313.1"/>
    </source>
</evidence>
<dbReference type="PANTHER" id="PTHR10039">
    <property type="entry name" value="AMELOGENIN"/>
    <property type="match status" value="1"/>
</dbReference>
<sequence>MDPMSALAIVALVVQLSEIGAKLISKGWDAHKKARESEAIRIEGIADLSRELSSLTAAIRETSGGLEGFDGNPSLGRMRSVLTACDASSGELQLLAEVSDGRAGGGSASKSALQRSGSAMDNEKLEKLRKRLDALKSSAMQAAMLFKQRVVQFDGELSGAVQTLKRIDQKLANLQQAPQPMDDSPWDMQLDPSTLLLPELRAEREGITRSSLSRASDAKLLATLQSLAQSGRSISLSDAAMAVRDHFVHAQGASDLRREVRSLLWDKELSWRPEDLSIAQLNFPTSHDPVSSKDLLPWAKRRIIPQFRFQSLSFREDAVAESAADTYSWIFSQDPNLRPEGMPPEAGFTDWLQSSSDSLYWITGKPGAAEVPSQKWAGTTPLVLIRYYAWNAGMAQQKSLSGLKRTLLFHATEQCPALVPDVTPRRWTHLRLFLDGDNAEIPGVSDWEVNECFDNLLSVCGRKVSAAIFIDGLDEFESPPREIVSFIASIMSASRTGVKVCVASRPWVEFDDAYRDAPGLQMHLCTRQDMEKYVAERFQKSRALSELLDLYSTDARDLRNGLIDKAEGVFIWLRVVIDHLDAAATDGCGMSELSDIVKVLPSDMSELYDAIWARIPDHNRRRGAMLILVVETAFSKIEPASMWLIDEHTPPERQHDLSDHCLRAIETTTSTDMKEARASITRRLEISLKRKLASRTRCLLEFSGGVVDFTHRTAREWALDEKVRERLVGESGESFSPHLSLVEILAVKMSSTCLFLVEDKMDFWNAIVEPGLRYASYVCGDLPSNVDALVRALDTIDERAHAIVPRLQKKTPSPSPQAVVAMGPKGIWRGPAEAHWSSHFLFKVAGQKAPVQANTFTGLAAMFSILPYVQAKATSNPRLLFQRATSQAVGILECAIFGDRYYLPRAPHGNLDFHREYAVAARASKSLTPQRLQMVRLLLDQGVEQTNILCVVHLAVWNKALGMFLPHLGMVPLRKEVQSLMEDTKTMAGIGEVREYFSQVAKLLDCGGAVLPLRAARMLIKSRMSTRSSRWEDGVQNLGGT</sequence>
<dbReference type="Pfam" id="PF24883">
    <property type="entry name" value="NPHP3_N"/>
    <property type="match status" value="1"/>
</dbReference>
<reference evidence="5" key="1">
    <citation type="journal article" date="2023" name="Mol. Phylogenet. Evol.">
        <title>Genome-scale phylogeny and comparative genomics of the fungal order Sordariales.</title>
        <authorList>
            <person name="Hensen N."/>
            <person name="Bonometti L."/>
            <person name="Westerberg I."/>
            <person name="Brannstrom I.O."/>
            <person name="Guillou S."/>
            <person name="Cros-Aarteil S."/>
            <person name="Calhoun S."/>
            <person name="Haridas S."/>
            <person name="Kuo A."/>
            <person name="Mondo S."/>
            <person name="Pangilinan J."/>
            <person name="Riley R."/>
            <person name="LaButti K."/>
            <person name="Andreopoulos B."/>
            <person name="Lipzen A."/>
            <person name="Chen C."/>
            <person name="Yan M."/>
            <person name="Daum C."/>
            <person name="Ng V."/>
            <person name="Clum A."/>
            <person name="Steindorff A."/>
            <person name="Ohm R.A."/>
            <person name="Martin F."/>
            <person name="Silar P."/>
            <person name="Natvig D.O."/>
            <person name="Lalanne C."/>
            <person name="Gautier V."/>
            <person name="Ament-Velasquez S.L."/>
            <person name="Kruys A."/>
            <person name="Hutchinson M.I."/>
            <person name="Powell A.J."/>
            <person name="Barry K."/>
            <person name="Miller A.N."/>
            <person name="Grigoriev I.V."/>
            <person name="Debuchy R."/>
            <person name="Gladieux P."/>
            <person name="Hiltunen Thoren M."/>
            <person name="Johannesson H."/>
        </authorList>
    </citation>
    <scope>NUCLEOTIDE SEQUENCE</scope>
    <source>
        <strain evidence="5">PSN243</strain>
    </source>
</reference>
<gene>
    <name evidence="5" type="ORF">QBC34DRAFT_455083</name>
</gene>
<feature type="coiled-coil region" evidence="2">
    <location>
        <begin position="118"/>
        <end position="177"/>
    </location>
</feature>
<organism evidence="5 6">
    <name type="scientific">Podospora aff. communis PSN243</name>
    <dbReference type="NCBI Taxonomy" id="3040156"/>
    <lineage>
        <taxon>Eukaryota</taxon>
        <taxon>Fungi</taxon>
        <taxon>Dikarya</taxon>
        <taxon>Ascomycota</taxon>
        <taxon>Pezizomycotina</taxon>
        <taxon>Sordariomycetes</taxon>
        <taxon>Sordariomycetidae</taxon>
        <taxon>Sordariales</taxon>
        <taxon>Podosporaceae</taxon>
        <taxon>Podospora</taxon>
    </lineage>
</organism>
<dbReference type="Proteomes" id="UP001321760">
    <property type="component" value="Unassembled WGS sequence"/>
</dbReference>
<dbReference type="EMBL" id="MU866020">
    <property type="protein sequence ID" value="KAK4442313.1"/>
    <property type="molecule type" value="Genomic_DNA"/>
</dbReference>
<evidence type="ECO:0000313" key="6">
    <source>
        <dbReference type="Proteomes" id="UP001321760"/>
    </source>
</evidence>
<protein>
    <recommendedName>
        <fullName evidence="4">Nephrocystin 3-like N-terminal domain-containing protein</fullName>
    </recommendedName>
</protein>
<comment type="caution">
    <text evidence="5">The sequence shown here is derived from an EMBL/GenBank/DDBJ whole genome shotgun (WGS) entry which is preliminary data.</text>
</comment>
<feature type="chain" id="PRO_5043742984" description="Nephrocystin 3-like N-terminal domain-containing protein" evidence="3">
    <location>
        <begin position="22"/>
        <end position="1041"/>
    </location>
</feature>
<dbReference type="InterPro" id="IPR056884">
    <property type="entry name" value="NPHP3-like_N"/>
</dbReference>
<name>A0AAV9FZS5_9PEZI</name>